<dbReference type="RefSeq" id="WP_377714810.1">
    <property type="nucleotide sequence ID" value="NZ_JBHTJM010000007.1"/>
</dbReference>
<name>A0ABW3I203_9FLAO</name>
<evidence type="ECO:0000313" key="2">
    <source>
        <dbReference type="Proteomes" id="UP001596997"/>
    </source>
</evidence>
<sequence length="304" mass="34844">MAKRRKRVPPKTIFIACEGKNTEPIYFERIKEQIEDENIFALTIYPDRENGEHKSDPIGLINEALDKINEFDEVWVVYDKDGYTKHKEALGLAQTEINGKKVNIAFSSISFEHWVLLHFEKNAIVYNKSKDIIEQKFLSNENYFPDYSKRGDVDIYPVIKGLTDNAIENSAWLRYMQKSDIASKDVYDVNPFTDVDVLIKKLLRIDEEITFYSIGELLLFNNLSVMVTVDSGELYFEIINSSANSIVLNQVAFSVVKNDGELKQLGFNNQVLLPNTEYQVQSKEVDCSNIIVRYGTQKGVVVIG</sequence>
<dbReference type="Pfam" id="PF13707">
    <property type="entry name" value="RloB"/>
    <property type="match status" value="1"/>
</dbReference>
<protein>
    <submittedName>
        <fullName evidence="1">RloB family protein</fullName>
    </submittedName>
</protein>
<proteinExistence type="predicted"/>
<comment type="caution">
    <text evidence="1">The sequence shown here is derived from an EMBL/GenBank/DDBJ whole genome shotgun (WGS) entry which is preliminary data.</text>
</comment>
<evidence type="ECO:0000313" key="1">
    <source>
        <dbReference type="EMBL" id="MFD0963761.1"/>
    </source>
</evidence>
<organism evidence="1 2">
    <name type="scientific">Pseudofulvibacter geojedonensis</name>
    <dbReference type="NCBI Taxonomy" id="1123758"/>
    <lineage>
        <taxon>Bacteria</taxon>
        <taxon>Pseudomonadati</taxon>
        <taxon>Bacteroidota</taxon>
        <taxon>Flavobacteriia</taxon>
        <taxon>Flavobacteriales</taxon>
        <taxon>Flavobacteriaceae</taxon>
        <taxon>Pseudofulvibacter</taxon>
    </lineage>
</organism>
<dbReference type="Proteomes" id="UP001596997">
    <property type="component" value="Unassembled WGS sequence"/>
</dbReference>
<accession>A0ABW3I203</accession>
<keyword evidence="2" id="KW-1185">Reference proteome</keyword>
<dbReference type="EMBL" id="JBHTJM010000007">
    <property type="protein sequence ID" value="MFD0963761.1"/>
    <property type="molecule type" value="Genomic_DNA"/>
</dbReference>
<gene>
    <name evidence="1" type="ORF">ACFQ1O_07065</name>
</gene>
<dbReference type="InterPro" id="IPR025591">
    <property type="entry name" value="RloB"/>
</dbReference>
<reference evidence="2" key="1">
    <citation type="journal article" date="2019" name="Int. J. Syst. Evol. Microbiol.">
        <title>The Global Catalogue of Microorganisms (GCM) 10K type strain sequencing project: providing services to taxonomists for standard genome sequencing and annotation.</title>
        <authorList>
            <consortium name="The Broad Institute Genomics Platform"/>
            <consortium name="The Broad Institute Genome Sequencing Center for Infectious Disease"/>
            <person name="Wu L."/>
            <person name="Ma J."/>
        </authorList>
    </citation>
    <scope>NUCLEOTIDE SEQUENCE [LARGE SCALE GENOMIC DNA]</scope>
    <source>
        <strain evidence="2">CCUG 62114</strain>
    </source>
</reference>